<dbReference type="Pfam" id="PF01985">
    <property type="entry name" value="CRS1_YhbY"/>
    <property type="match status" value="1"/>
</dbReference>
<dbReference type="PANTHER" id="PTHR40065:SF3">
    <property type="entry name" value="RNA-BINDING PROTEIN YHBY"/>
    <property type="match status" value="1"/>
</dbReference>
<dbReference type="AlphaFoldDB" id="B1ZUH5"/>
<dbReference type="Proteomes" id="UP000007013">
    <property type="component" value="Chromosome"/>
</dbReference>
<dbReference type="HOGENOM" id="CLU_095994_2_1_0"/>
<dbReference type="GO" id="GO:0003723">
    <property type="term" value="F:RNA binding"/>
    <property type="evidence" value="ECO:0007669"/>
    <property type="project" value="UniProtKB-UniRule"/>
</dbReference>
<organism evidence="4 5">
    <name type="scientific">Opitutus terrae (strain DSM 11246 / JCM 15787 / PB90-1)</name>
    <dbReference type="NCBI Taxonomy" id="452637"/>
    <lineage>
        <taxon>Bacteria</taxon>
        <taxon>Pseudomonadati</taxon>
        <taxon>Verrucomicrobiota</taxon>
        <taxon>Opitutia</taxon>
        <taxon>Opitutales</taxon>
        <taxon>Opitutaceae</taxon>
        <taxon>Opitutus</taxon>
    </lineage>
</organism>
<dbReference type="SMART" id="SM01103">
    <property type="entry name" value="CRS1_YhbY"/>
    <property type="match status" value="1"/>
</dbReference>
<sequence length="102" mass="11374">MYEFPLTGAQRTFLRGLGQRLEPALKVGKGGLTPAFYSELQKQLRAHELVKLRFLGVERDERASLCDEIADQGRCVCVGSVGHTALFYRQNPEPAERSIALP</sequence>
<dbReference type="InterPro" id="IPR035920">
    <property type="entry name" value="YhbY-like_sf"/>
</dbReference>
<dbReference type="PANTHER" id="PTHR40065">
    <property type="entry name" value="RNA-BINDING PROTEIN YHBY"/>
    <property type="match status" value="1"/>
</dbReference>
<keyword evidence="1 2" id="KW-0694">RNA-binding</keyword>
<dbReference type="STRING" id="452637.Oter_0729"/>
<dbReference type="RefSeq" id="WP_012373556.1">
    <property type="nucleotide sequence ID" value="NC_010571.1"/>
</dbReference>
<evidence type="ECO:0000313" key="5">
    <source>
        <dbReference type="Proteomes" id="UP000007013"/>
    </source>
</evidence>
<dbReference type="EMBL" id="CP001032">
    <property type="protein sequence ID" value="ACB74018.1"/>
    <property type="molecule type" value="Genomic_DNA"/>
</dbReference>
<dbReference type="Gene3D" id="3.30.110.60">
    <property type="entry name" value="YhbY-like"/>
    <property type="match status" value="1"/>
</dbReference>
<dbReference type="SUPFAM" id="SSF75471">
    <property type="entry name" value="YhbY-like"/>
    <property type="match status" value="1"/>
</dbReference>
<protein>
    <recommendedName>
        <fullName evidence="3">CRM domain-containing protein</fullName>
    </recommendedName>
</protein>
<dbReference type="InterPro" id="IPR001890">
    <property type="entry name" value="RNA-binding_CRM"/>
</dbReference>
<keyword evidence="5" id="KW-1185">Reference proteome</keyword>
<reference evidence="4 5" key="1">
    <citation type="journal article" date="2011" name="J. Bacteriol.">
        <title>Genome sequence of the verrucomicrobium Opitutus terrae PB90-1, an abundant inhabitant of rice paddy soil ecosystems.</title>
        <authorList>
            <person name="van Passel M.W."/>
            <person name="Kant R."/>
            <person name="Palva A."/>
            <person name="Copeland A."/>
            <person name="Lucas S."/>
            <person name="Lapidus A."/>
            <person name="Glavina del Rio T."/>
            <person name="Pitluck S."/>
            <person name="Goltsman E."/>
            <person name="Clum A."/>
            <person name="Sun H."/>
            <person name="Schmutz J."/>
            <person name="Larimer F.W."/>
            <person name="Land M.L."/>
            <person name="Hauser L."/>
            <person name="Kyrpides N."/>
            <person name="Mikhailova N."/>
            <person name="Richardson P.P."/>
            <person name="Janssen P.H."/>
            <person name="de Vos W.M."/>
            <person name="Smidt H."/>
        </authorList>
    </citation>
    <scope>NUCLEOTIDE SEQUENCE [LARGE SCALE GENOMIC DNA]</scope>
    <source>
        <strain evidence="5">DSM 11246 / JCM 15787 / PB90-1</strain>
    </source>
</reference>
<gene>
    <name evidence="4" type="ordered locus">Oter_0729</name>
</gene>
<evidence type="ECO:0000256" key="1">
    <source>
        <dbReference type="ARBA" id="ARBA00022884"/>
    </source>
</evidence>
<accession>B1ZUH5</accession>
<evidence type="ECO:0000256" key="2">
    <source>
        <dbReference type="PROSITE-ProRule" id="PRU00626"/>
    </source>
</evidence>
<proteinExistence type="predicted"/>
<dbReference type="PROSITE" id="PS51295">
    <property type="entry name" value="CRM"/>
    <property type="match status" value="1"/>
</dbReference>
<name>B1ZUH5_OPITP</name>
<dbReference type="InterPro" id="IPR051925">
    <property type="entry name" value="RNA-binding_domain"/>
</dbReference>
<dbReference type="eggNOG" id="COG1534">
    <property type="taxonomic scope" value="Bacteria"/>
</dbReference>
<dbReference type="KEGG" id="ote:Oter_0729"/>
<evidence type="ECO:0000313" key="4">
    <source>
        <dbReference type="EMBL" id="ACB74018.1"/>
    </source>
</evidence>
<evidence type="ECO:0000259" key="3">
    <source>
        <dbReference type="PROSITE" id="PS51295"/>
    </source>
</evidence>
<feature type="domain" description="CRM" evidence="3">
    <location>
        <begin position="4"/>
        <end position="100"/>
    </location>
</feature>
<dbReference type="OrthoDB" id="196088at2"/>